<dbReference type="AlphaFoldDB" id="A0A482ETV1"/>
<keyword evidence="1" id="KW-0614">Plasmid</keyword>
<geneLocation type="plasmid" evidence="1">
    <name>pSa1423-160k</name>
</geneLocation>
<gene>
    <name evidence="1" type="ORF">NNIBIDOC_00147</name>
</gene>
<reference evidence="1" key="1">
    <citation type="submission" date="2019-01" db="EMBL/GenBank/DDBJ databases">
        <title>Salmonella strain 1423 plasmid sequences.</title>
        <authorList>
            <person name="Chen K."/>
            <person name="Chen S."/>
        </authorList>
    </citation>
    <scope>NUCLEOTIDE SEQUENCE</scope>
    <source>
        <strain evidence="1">Sa1423</strain>
        <plasmid evidence="1">pSa1423-160k</plasmid>
    </source>
</reference>
<evidence type="ECO:0000313" key="1">
    <source>
        <dbReference type="EMBL" id="QBM91476.1"/>
    </source>
</evidence>
<accession>A0A482ETV1</accession>
<proteinExistence type="predicted"/>
<organism evidence="1">
    <name type="scientific">Salmonella sp</name>
    <dbReference type="NCBI Taxonomy" id="599"/>
    <lineage>
        <taxon>Bacteria</taxon>
        <taxon>Pseudomonadati</taxon>
        <taxon>Pseudomonadota</taxon>
        <taxon>Gammaproteobacteria</taxon>
        <taxon>Enterobacterales</taxon>
        <taxon>Enterobacteriaceae</taxon>
        <taxon>Salmonella</taxon>
    </lineage>
</organism>
<sequence length="90" mass="9962">MGMDGHQSAGEEAITNAAGVGAGGPLWMAARVRDITKEITGKQNFKEWVDNPPDHEAKSPAITSIWRQEMKKIQFQQHLTTRLKQSQTSS</sequence>
<dbReference type="EMBL" id="MK356558">
    <property type="protein sequence ID" value="QBM91476.1"/>
    <property type="molecule type" value="Genomic_DNA"/>
</dbReference>
<name>A0A482ETV1_SALSP</name>
<protein>
    <submittedName>
        <fullName evidence="1">Uncharacterized protein</fullName>
    </submittedName>
</protein>